<keyword evidence="1" id="KW-1133">Transmembrane helix</keyword>
<accession>A0A2J1DT44</accession>
<feature type="transmembrane region" description="Helical" evidence="1">
    <location>
        <begin position="36"/>
        <end position="57"/>
    </location>
</feature>
<keyword evidence="1" id="KW-0812">Transmembrane</keyword>
<dbReference type="AlphaFoldDB" id="A0A2J1DT44"/>
<sequence length="100" mass="11240">MFTSNILIWATISLLIGLGFARFIQYLKVKAINIKWYEWIIGISGLLLILFCIQNSIAGFAEREPKSAWMFMVIIGLPGLILLGVARSLVTARQKRTPSI</sequence>
<evidence type="ECO:0000256" key="1">
    <source>
        <dbReference type="SAM" id="Phobius"/>
    </source>
</evidence>
<evidence type="ECO:0000313" key="2">
    <source>
        <dbReference type="EMBL" id="PKH46104.1"/>
    </source>
</evidence>
<proteinExistence type="predicted"/>
<organism evidence="2 3">
    <name type="scientific">Dehalococcoides mccartyi</name>
    <dbReference type="NCBI Taxonomy" id="61435"/>
    <lineage>
        <taxon>Bacteria</taxon>
        <taxon>Bacillati</taxon>
        <taxon>Chloroflexota</taxon>
        <taxon>Dehalococcoidia</taxon>
        <taxon>Dehalococcoidales</taxon>
        <taxon>Dehalococcoidaceae</taxon>
        <taxon>Dehalococcoides</taxon>
    </lineage>
</organism>
<name>A0A2J1DT44_9CHLR</name>
<gene>
    <name evidence="2" type="ORF">CVH13_01250</name>
</gene>
<dbReference type="Proteomes" id="UP000233649">
    <property type="component" value="Unassembled WGS sequence"/>
</dbReference>
<protein>
    <submittedName>
        <fullName evidence="2">Zinc ribbon domain-containing protein</fullName>
    </submittedName>
</protein>
<dbReference type="EMBL" id="PHFD01000251">
    <property type="protein sequence ID" value="PKH46104.1"/>
    <property type="molecule type" value="Genomic_DNA"/>
</dbReference>
<reference evidence="2 3" key="1">
    <citation type="journal article" date="2017" name="FEMS Microbiol. Ecol.">
        <title>Reconstructed genomes of novel Dehalococcoides mccartyi strains from 1,2,3,4-tetrachlorodibenzo-p-dioxin-dechlorinating enrichment cultures reveal divergent reductive dehalogenase gene profiles.</title>
        <authorList>
            <person name="Dam H.T."/>
            <person name="Vollmers J."/>
            <person name="Kaster A.K."/>
            <person name="Haggblom M.M."/>
        </authorList>
    </citation>
    <scope>NUCLEOTIDE SEQUENCE [LARGE SCALE GENOMIC DNA]</scope>
    <source>
        <strain evidence="2 3">H1-3-2.001</strain>
    </source>
</reference>
<dbReference type="RefSeq" id="WP_011308699.1">
    <property type="nucleotide sequence ID" value="NZ_JAPZBK010000002.1"/>
</dbReference>
<feature type="transmembrane region" description="Helical" evidence="1">
    <location>
        <begin position="6"/>
        <end position="24"/>
    </location>
</feature>
<feature type="transmembrane region" description="Helical" evidence="1">
    <location>
        <begin position="69"/>
        <end position="90"/>
    </location>
</feature>
<evidence type="ECO:0000313" key="3">
    <source>
        <dbReference type="Proteomes" id="UP000233649"/>
    </source>
</evidence>
<keyword evidence="1" id="KW-0472">Membrane</keyword>
<comment type="caution">
    <text evidence="2">The sequence shown here is derived from an EMBL/GenBank/DDBJ whole genome shotgun (WGS) entry which is preliminary data.</text>
</comment>